<gene>
    <name evidence="1" type="ORF">SERLADRAFT_373706</name>
</gene>
<reference evidence="1" key="1">
    <citation type="submission" date="2011-04" db="EMBL/GenBank/DDBJ databases">
        <title>Evolution of plant cell wall degrading machinery underlies the functional diversity of forest fungi.</title>
        <authorList>
            <consortium name="US DOE Joint Genome Institute (JGI-PGF)"/>
            <person name="Eastwood D.C."/>
            <person name="Floudas D."/>
            <person name="Binder M."/>
            <person name="Majcherczyk A."/>
            <person name="Schneider P."/>
            <person name="Aerts A."/>
            <person name="Asiegbu F.O."/>
            <person name="Baker S.E."/>
            <person name="Barry K."/>
            <person name="Bendiksby M."/>
            <person name="Blumentritt M."/>
            <person name="Coutinho P.M."/>
            <person name="Cullen D."/>
            <person name="Cullen D."/>
            <person name="Gathman A."/>
            <person name="Goodell B."/>
            <person name="Henrissat B."/>
            <person name="Ihrmark K."/>
            <person name="Kauserud H."/>
            <person name="Kohler A."/>
            <person name="LaButti K."/>
            <person name="Lapidus A."/>
            <person name="Lavin J.L."/>
            <person name="Lee Y.-H."/>
            <person name="Lindquist E."/>
            <person name="Lilly W."/>
            <person name="Lucas S."/>
            <person name="Morin E."/>
            <person name="Murat C."/>
            <person name="Oguiza J.A."/>
            <person name="Park J."/>
            <person name="Pisabarro A.G."/>
            <person name="Riley R."/>
            <person name="Rosling A."/>
            <person name="Salamov A."/>
            <person name="Schmidt O."/>
            <person name="Schmutz J."/>
            <person name="Skrede I."/>
            <person name="Stenlid J."/>
            <person name="Wiebenga A."/>
            <person name="Xie X."/>
            <person name="Kues U."/>
            <person name="Hibbett D.S."/>
            <person name="Hoffmeister D."/>
            <person name="Hogberg N."/>
            <person name="Martin F."/>
            <person name="Grigoriev I.V."/>
            <person name="Watkinson S.C."/>
        </authorList>
    </citation>
    <scope>NUCLEOTIDE SEQUENCE</scope>
    <source>
        <strain evidence="1">S7.9</strain>
    </source>
</reference>
<dbReference type="AlphaFoldDB" id="F8P9G5"/>
<organism>
    <name type="scientific">Serpula lacrymans var. lacrymans (strain S7.9)</name>
    <name type="common">Dry rot fungus</name>
    <dbReference type="NCBI Taxonomy" id="578457"/>
    <lineage>
        <taxon>Eukaryota</taxon>
        <taxon>Fungi</taxon>
        <taxon>Dikarya</taxon>
        <taxon>Basidiomycota</taxon>
        <taxon>Agaricomycotina</taxon>
        <taxon>Agaricomycetes</taxon>
        <taxon>Agaricomycetidae</taxon>
        <taxon>Boletales</taxon>
        <taxon>Coniophorineae</taxon>
        <taxon>Serpulaceae</taxon>
        <taxon>Serpula</taxon>
    </lineage>
</organism>
<proteinExistence type="predicted"/>
<dbReference type="EMBL" id="GL945441">
    <property type="protein sequence ID" value="EGO20294.1"/>
    <property type="molecule type" value="Genomic_DNA"/>
</dbReference>
<protein>
    <submittedName>
        <fullName evidence="1">Uncharacterized protein</fullName>
    </submittedName>
</protein>
<name>F8P9G5_SERL9</name>
<dbReference type="HOGENOM" id="CLU_038374_0_1_1"/>
<dbReference type="PANTHER" id="PTHR46177:SF1">
    <property type="entry name" value="INTEGRASE CATALYTIC DOMAIN-CONTAINING PROTEIN"/>
    <property type="match status" value="1"/>
</dbReference>
<dbReference type="PANTHER" id="PTHR46177">
    <property type="entry name" value="INTEGRASE CATALYTIC DOMAIN-CONTAINING PROTEIN"/>
    <property type="match status" value="1"/>
</dbReference>
<evidence type="ECO:0000313" key="1">
    <source>
        <dbReference type="EMBL" id="EGO20294.1"/>
    </source>
</evidence>
<dbReference type="KEGG" id="sla:SERLADRAFT_373706"/>
<accession>F8P9G5</accession>
<dbReference type="GeneID" id="18810487"/>
<dbReference type="OrthoDB" id="5946233at2759"/>
<sequence>MLTLRPFNTAPDTVIWPLVEQFVAEGYTNPEIITKLKDYYDTEQYSFFLSLLKKKRMVWGLKSTRGQGHSVKSIGLAIERVRARFPHQGSHDMKQTLRHEESVMVPQRVILEYMNLHHPEEVQGQVRRQLKPLFHVGIEPCSGYVLWLKVWWTNHNPRLICGWYCNIMERLGGMPLITQSDPGTENYSIANDHTLLRYMQDPALDKMLQHSFKGSHCNIKPEIFWEGLYDADDPLQWLVFHYVFIPWIQQELDRFVDRFNRTKPRHNSHKLLPHGHPIDIFNQPEKFELRDFVVKIHPPYLTEVRKKYAPPDHHVFNLVPPAFALQACAISDAANYPPICCNNVWDIYVHLLEQFQNQPNDTEFQAMLAKSAIPTMQKTWISCRPVVGGAPHNVACYSSHEAETDFEYEWTDDSDGTWD</sequence>
<dbReference type="RefSeq" id="XP_007323039.1">
    <property type="nucleotide sequence ID" value="XM_007322977.1"/>
</dbReference>
<dbReference type="Proteomes" id="UP000008064">
    <property type="component" value="Unassembled WGS sequence"/>
</dbReference>